<gene>
    <name evidence="3" type="ORF">IQ260_06955</name>
</gene>
<evidence type="ECO:0000313" key="3">
    <source>
        <dbReference type="EMBL" id="MBE9066388.1"/>
    </source>
</evidence>
<dbReference type="EMBL" id="JADEXP010000040">
    <property type="protein sequence ID" value="MBE9066388.1"/>
    <property type="molecule type" value="Genomic_DNA"/>
</dbReference>
<proteinExistence type="predicted"/>
<organism evidence="3 4">
    <name type="scientific">Leptolyngbya cf. ectocarpi LEGE 11479</name>
    <dbReference type="NCBI Taxonomy" id="1828722"/>
    <lineage>
        <taxon>Bacteria</taxon>
        <taxon>Bacillati</taxon>
        <taxon>Cyanobacteriota</taxon>
        <taxon>Cyanophyceae</taxon>
        <taxon>Leptolyngbyales</taxon>
        <taxon>Leptolyngbyaceae</taxon>
        <taxon>Leptolyngbya group</taxon>
        <taxon>Leptolyngbya</taxon>
    </lineage>
</organism>
<dbReference type="InterPro" id="IPR047589">
    <property type="entry name" value="DUF11_rpt"/>
</dbReference>
<evidence type="ECO:0000259" key="2">
    <source>
        <dbReference type="Pfam" id="PF01345"/>
    </source>
</evidence>
<reference evidence="3" key="1">
    <citation type="submission" date="2020-10" db="EMBL/GenBank/DDBJ databases">
        <authorList>
            <person name="Castelo-Branco R."/>
            <person name="Eusebio N."/>
            <person name="Adriana R."/>
            <person name="Vieira A."/>
            <person name="Brugerolle De Fraissinette N."/>
            <person name="Rezende De Castro R."/>
            <person name="Schneider M.P."/>
            <person name="Vasconcelos V."/>
            <person name="Leao P.N."/>
        </authorList>
    </citation>
    <scope>NUCLEOTIDE SEQUENCE</scope>
    <source>
        <strain evidence="3">LEGE 11479</strain>
    </source>
</reference>
<sequence>MSPSVMVTTGSDGCAIGQGIPDASIIPYISDEVRRNIIATRDLVDTLDDSWRTAVGQPVDPDLESWFGTAGMPQGTVNNFSYDAPGTNDTVNVSVELVQLPISGTECAGETTVSGSSPTLSNSSSLQSSAPRPASLYDSADQPLFWNDARGGASNDNQRNAILFSFAQPVQSFGLWVGDMETRTDGSGTPAILRLLDAAGNRIGQDIEIESTTLYDGNAPDPEIVNQSLCGGTTNNEPGCGNQSTRWVSFVDSSSVPRVQQVVLIVGDDDSATGNNDGDSEHISFIGANLANPPQVLLVKRITAINGNRSINPNDNTPLHLVVNDGIENSADDNRLWPTDFLLGEVDAGAVQPGDTIEYTVYFLNAGGSDAADVRICDLIQPHQQFVAGAYGNGDISLQIGTGTDATTYTLTSTRDAVDRAELATVDNLPPGPDCNLSPDANGTDTVVVLDLTGTEGSPVDLRTLPGAAGPTSPENAIGFMRFTIEVLSY</sequence>
<comment type="caution">
    <text evidence="3">The sequence shown here is derived from an EMBL/GenBank/DDBJ whole genome shotgun (WGS) entry which is preliminary data.</text>
</comment>
<dbReference type="AlphaFoldDB" id="A0A928ZRC8"/>
<dbReference type="RefSeq" id="WP_193992107.1">
    <property type="nucleotide sequence ID" value="NZ_JADEXP010000040.1"/>
</dbReference>
<dbReference type="Proteomes" id="UP000615026">
    <property type="component" value="Unassembled WGS sequence"/>
</dbReference>
<dbReference type="NCBIfam" id="TIGR01451">
    <property type="entry name" value="B_ant_repeat"/>
    <property type="match status" value="1"/>
</dbReference>
<keyword evidence="4" id="KW-1185">Reference proteome</keyword>
<evidence type="ECO:0000256" key="1">
    <source>
        <dbReference type="SAM" id="MobiDB-lite"/>
    </source>
</evidence>
<feature type="region of interest" description="Disordered" evidence="1">
    <location>
        <begin position="107"/>
        <end position="135"/>
    </location>
</feature>
<protein>
    <submittedName>
        <fullName evidence="3">DUF11 domain-containing protein</fullName>
    </submittedName>
</protein>
<accession>A0A928ZRC8</accession>
<dbReference type="InterPro" id="IPR001434">
    <property type="entry name" value="OmcB-like_DUF11"/>
</dbReference>
<evidence type="ECO:0000313" key="4">
    <source>
        <dbReference type="Proteomes" id="UP000615026"/>
    </source>
</evidence>
<feature type="compositionally biased region" description="Low complexity" evidence="1">
    <location>
        <begin position="114"/>
        <end position="135"/>
    </location>
</feature>
<dbReference type="Pfam" id="PF01345">
    <property type="entry name" value="DUF11"/>
    <property type="match status" value="1"/>
</dbReference>
<feature type="domain" description="DUF11" evidence="2">
    <location>
        <begin position="346"/>
        <end position="420"/>
    </location>
</feature>
<name>A0A928ZRC8_LEPEC</name>